<dbReference type="Gene3D" id="3.40.50.1240">
    <property type="entry name" value="Phosphoglycerate mutase-like"/>
    <property type="match status" value="1"/>
</dbReference>
<gene>
    <name evidence="2" type="primary">ais_1</name>
    <name evidence="2" type="ORF">PS862_01385</name>
</gene>
<accession>A0A5E7I8X5</accession>
<dbReference type="InterPro" id="IPR029033">
    <property type="entry name" value="His_PPase_superfam"/>
</dbReference>
<keyword evidence="1" id="KW-0812">Transmembrane</keyword>
<organism evidence="2 3">
    <name type="scientific">Pseudomonas fluorescens</name>
    <dbReference type="NCBI Taxonomy" id="294"/>
    <lineage>
        <taxon>Bacteria</taxon>
        <taxon>Pseudomonadati</taxon>
        <taxon>Pseudomonadota</taxon>
        <taxon>Gammaproteobacteria</taxon>
        <taxon>Pseudomonadales</taxon>
        <taxon>Pseudomonadaceae</taxon>
        <taxon>Pseudomonas</taxon>
    </lineage>
</organism>
<dbReference type="EC" id="3.1.3.-" evidence="2"/>
<protein>
    <submittedName>
        <fullName evidence="2">Lipopolysaccharide core heptose(II)-phosphate phosphatase</fullName>
        <ecNumber evidence="2">3.1.3.-</ecNumber>
    </submittedName>
</protein>
<keyword evidence="1" id="KW-0472">Membrane</keyword>
<dbReference type="GO" id="GO:0016787">
    <property type="term" value="F:hydrolase activity"/>
    <property type="evidence" value="ECO:0007669"/>
    <property type="project" value="UniProtKB-KW"/>
</dbReference>
<proteinExistence type="predicted"/>
<dbReference type="CDD" id="cd07040">
    <property type="entry name" value="HP"/>
    <property type="match status" value="1"/>
</dbReference>
<reference evidence="2 3" key="1">
    <citation type="submission" date="2019-09" db="EMBL/GenBank/DDBJ databases">
        <authorList>
            <person name="Chandra G."/>
            <person name="Truman W A."/>
        </authorList>
    </citation>
    <scope>NUCLEOTIDE SEQUENCE [LARGE SCALE GENOMIC DNA]</scope>
    <source>
        <strain evidence="2">PS862</strain>
    </source>
</reference>
<dbReference type="SUPFAM" id="SSF53254">
    <property type="entry name" value="Phosphoglycerate mutase-like"/>
    <property type="match status" value="1"/>
</dbReference>
<sequence>MSLSFTRLNWRSKKALFSALVIVLCILCIIAAYFLFRAPRLPNLAHSTPLEITNLKSAWTNGNIIVLIRHAERCDRSSAPCLNAPDGITTRGKDVAVGLGEQYQKLGLDKTDILTSPRARAKQTATFMFNREIEDQEWLASCRGIMLQKSVETKRKGHNLILVTHSSCIREIEKNLNVHAPEKPPYTSSLFLLFGENDKIPQAFGFVSTQDFSADFMSRK</sequence>
<dbReference type="AlphaFoldDB" id="A0A5E7I8X5"/>
<evidence type="ECO:0000256" key="1">
    <source>
        <dbReference type="SAM" id="Phobius"/>
    </source>
</evidence>
<evidence type="ECO:0000313" key="2">
    <source>
        <dbReference type="EMBL" id="VVO72092.1"/>
    </source>
</evidence>
<keyword evidence="1" id="KW-1133">Transmembrane helix</keyword>
<name>A0A5E7I8X5_PSEFL</name>
<keyword evidence="2" id="KW-0378">Hydrolase</keyword>
<evidence type="ECO:0000313" key="3">
    <source>
        <dbReference type="Proteomes" id="UP000385207"/>
    </source>
</evidence>
<feature type="transmembrane region" description="Helical" evidence="1">
    <location>
        <begin position="15"/>
        <end position="36"/>
    </location>
</feature>
<dbReference type="EMBL" id="CABVII010000005">
    <property type="protein sequence ID" value="VVO72092.1"/>
    <property type="molecule type" value="Genomic_DNA"/>
</dbReference>
<dbReference type="Proteomes" id="UP000385207">
    <property type="component" value="Unassembled WGS sequence"/>
</dbReference>